<dbReference type="KEGG" id="hro:HELRODRAFT_73724"/>
<dbReference type="FunFam" id="1.20.58.1030:FF:000007">
    <property type="entry name" value="GINS complex subunit 4"/>
    <property type="match status" value="1"/>
</dbReference>
<dbReference type="InterPro" id="IPR008591">
    <property type="entry name" value="GINS_Sld5"/>
</dbReference>
<reference evidence="8" key="1">
    <citation type="submission" date="2012-12" db="EMBL/GenBank/DDBJ databases">
        <authorList>
            <person name="Hellsten U."/>
            <person name="Grimwood J."/>
            <person name="Chapman J.A."/>
            <person name="Shapiro H."/>
            <person name="Aerts A."/>
            <person name="Otillar R.P."/>
            <person name="Terry A.Y."/>
            <person name="Boore J.L."/>
            <person name="Simakov O."/>
            <person name="Marletaz F."/>
            <person name="Cho S.-J."/>
            <person name="Edsinger-Gonzales E."/>
            <person name="Havlak P."/>
            <person name="Kuo D.-H."/>
            <person name="Larsson T."/>
            <person name="Lv J."/>
            <person name="Arendt D."/>
            <person name="Savage R."/>
            <person name="Osoegawa K."/>
            <person name="de Jong P."/>
            <person name="Lindberg D.R."/>
            <person name="Seaver E.C."/>
            <person name="Weisblat D.A."/>
            <person name="Putnam N.H."/>
            <person name="Grigoriev I.V."/>
            <person name="Rokhsar D.S."/>
        </authorList>
    </citation>
    <scope>NUCLEOTIDE SEQUENCE</scope>
</reference>
<evidence type="ECO:0000256" key="2">
    <source>
        <dbReference type="ARBA" id="ARBA00022705"/>
    </source>
</evidence>
<evidence type="ECO:0000313" key="7">
    <source>
        <dbReference type="EnsemblMetazoa" id="HelroP73724"/>
    </source>
</evidence>
<dbReference type="GeneID" id="20214925"/>
<dbReference type="OMA" id="IIECVME"/>
<evidence type="ECO:0000313" key="6">
    <source>
        <dbReference type="EMBL" id="ESO09211.1"/>
    </source>
</evidence>
<dbReference type="Proteomes" id="UP000015101">
    <property type="component" value="Unassembled WGS sequence"/>
</dbReference>
<reference evidence="7" key="3">
    <citation type="submission" date="2015-06" db="UniProtKB">
        <authorList>
            <consortium name="EnsemblMetazoa"/>
        </authorList>
    </citation>
    <scope>IDENTIFICATION</scope>
</reference>
<organism evidence="7 8">
    <name type="scientific">Helobdella robusta</name>
    <name type="common">Californian leech</name>
    <dbReference type="NCBI Taxonomy" id="6412"/>
    <lineage>
        <taxon>Eukaryota</taxon>
        <taxon>Metazoa</taxon>
        <taxon>Spiralia</taxon>
        <taxon>Lophotrochozoa</taxon>
        <taxon>Annelida</taxon>
        <taxon>Clitellata</taxon>
        <taxon>Hirudinea</taxon>
        <taxon>Rhynchobdellida</taxon>
        <taxon>Glossiphoniidae</taxon>
        <taxon>Helobdella</taxon>
    </lineage>
</organism>
<dbReference type="AlphaFoldDB" id="T1G1H7"/>
<dbReference type="PANTHER" id="PTHR21206">
    <property type="entry name" value="SLD5 PROTEIN"/>
    <property type="match status" value="1"/>
</dbReference>
<dbReference type="Gene3D" id="1.20.58.1030">
    <property type="match status" value="1"/>
</dbReference>
<reference evidence="6 8" key="2">
    <citation type="journal article" date="2013" name="Nature">
        <title>Insights into bilaterian evolution from three spiralian genomes.</title>
        <authorList>
            <person name="Simakov O."/>
            <person name="Marletaz F."/>
            <person name="Cho S.J."/>
            <person name="Edsinger-Gonzales E."/>
            <person name="Havlak P."/>
            <person name="Hellsten U."/>
            <person name="Kuo D.H."/>
            <person name="Larsson T."/>
            <person name="Lv J."/>
            <person name="Arendt D."/>
            <person name="Savage R."/>
            <person name="Osoegawa K."/>
            <person name="de Jong P."/>
            <person name="Grimwood J."/>
            <person name="Chapman J.A."/>
            <person name="Shapiro H."/>
            <person name="Aerts A."/>
            <person name="Otillar R.P."/>
            <person name="Terry A.Y."/>
            <person name="Boore J.L."/>
            <person name="Grigoriev I.V."/>
            <person name="Lindberg D.R."/>
            <person name="Seaver E.C."/>
            <person name="Weisblat D.A."/>
            <person name="Putnam N.H."/>
            <person name="Rokhsar D.S."/>
        </authorList>
    </citation>
    <scope>NUCLEOTIDE SEQUENCE</scope>
</reference>
<dbReference type="PIRSF" id="PIRSF007764">
    <property type="entry name" value="Sld5"/>
    <property type="match status" value="1"/>
</dbReference>
<dbReference type="eggNOG" id="KOG3176">
    <property type="taxonomic scope" value="Eukaryota"/>
</dbReference>
<evidence type="ECO:0000259" key="5">
    <source>
        <dbReference type="Pfam" id="PF05916"/>
    </source>
</evidence>
<dbReference type="STRING" id="6412.T1G1H7"/>
<dbReference type="OrthoDB" id="338231at2759"/>
<dbReference type="InterPro" id="IPR038749">
    <property type="entry name" value="Sld5_GINS_A"/>
</dbReference>
<dbReference type="CDD" id="cd11711">
    <property type="entry name" value="GINS_A_Sld5"/>
    <property type="match status" value="1"/>
</dbReference>
<dbReference type="PANTHER" id="PTHR21206:SF0">
    <property type="entry name" value="DNA REPLICATION COMPLEX GINS PROTEIN SLD5"/>
    <property type="match status" value="1"/>
</dbReference>
<sequence>MSEEETFCFSGSDGEEEKTMSSKELLSLLETAWLNEKFAPELLHHKIEIVDCMLDQLSAMAKNLEKSRKPNIRVSIHELELERIKFILSSYLRQRLQKVVLFIF</sequence>
<dbReference type="RefSeq" id="XP_009012304.1">
    <property type="nucleotide sequence ID" value="XM_009014056.1"/>
</dbReference>
<gene>
    <name evidence="7" type="primary">20214925</name>
    <name evidence="6" type="ORF">HELRODRAFT_73724</name>
</gene>
<dbReference type="SUPFAM" id="SSF158573">
    <property type="entry name" value="GINS helical bundle-like"/>
    <property type="match status" value="1"/>
</dbReference>
<comment type="subcellular location">
    <subcellularLocation>
        <location evidence="1">Nucleus</location>
    </subcellularLocation>
</comment>
<dbReference type="InterPro" id="IPR036224">
    <property type="entry name" value="GINS_bundle-like_dom_sf"/>
</dbReference>
<dbReference type="EnsemblMetazoa" id="HelroT73724">
    <property type="protein sequence ID" value="HelroP73724"/>
    <property type="gene ID" value="HelroG73724"/>
</dbReference>
<dbReference type="EMBL" id="KB095959">
    <property type="protein sequence ID" value="ESO09211.1"/>
    <property type="molecule type" value="Genomic_DNA"/>
</dbReference>
<keyword evidence="3" id="KW-0539">Nucleus</keyword>
<accession>T1G1H7</accession>
<evidence type="ECO:0000256" key="3">
    <source>
        <dbReference type="ARBA" id="ARBA00023242"/>
    </source>
</evidence>
<proteinExistence type="predicted"/>
<dbReference type="GO" id="GO:0005634">
    <property type="term" value="C:nucleus"/>
    <property type="evidence" value="ECO:0007669"/>
    <property type="project" value="UniProtKB-SubCell"/>
</dbReference>
<dbReference type="HOGENOM" id="CLU_2252901_0_0_1"/>
<evidence type="ECO:0000313" key="8">
    <source>
        <dbReference type="Proteomes" id="UP000015101"/>
    </source>
</evidence>
<dbReference type="GO" id="GO:0006261">
    <property type="term" value="P:DNA-templated DNA replication"/>
    <property type="evidence" value="ECO:0007669"/>
    <property type="project" value="InterPro"/>
</dbReference>
<protein>
    <recommendedName>
        <fullName evidence="4">GINS complex subunit 4</fullName>
    </recommendedName>
</protein>
<dbReference type="CTD" id="20214925"/>
<dbReference type="InterPro" id="IPR021151">
    <property type="entry name" value="GINS_A"/>
</dbReference>
<keyword evidence="2" id="KW-0235">DNA replication</keyword>
<evidence type="ECO:0000256" key="4">
    <source>
        <dbReference type="ARBA" id="ARBA00030869"/>
    </source>
</evidence>
<keyword evidence="8" id="KW-1185">Reference proteome</keyword>
<dbReference type="EMBL" id="AMQM01002914">
    <property type="status" value="NOT_ANNOTATED_CDS"/>
    <property type="molecule type" value="Genomic_DNA"/>
</dbReference>
<name>T1G1H7_HELRO</name>
<feature type="domain" description="GINS subunit" evidence="5">
    <location>
        <begin position="67"/>
        <end position="100"/>
    </location>
</feature>
<dbReference type="Pfam" id="PF05916">
    <property type="entry name" value="Sld5"/>
    <property type="match status" value="1"/>
</dbReference>
<evidence type="ECO:0000256" key="1">
    <source>
        <dbReference type="ARBA" id="ARBA00004123"/>
    </source>
</evidence>
<dbReference type="InParanoid" id="T1G1H7"/>